<organism evidence="3 4">
    <name type="scientific">Azospirillum argentinense</name>
    <dbReference type="NCBI Taxonomy" id="2970906"/>
    <lineage>
        <taxon>Bacteria</taxon>
        <taxon>Pseudomonadati</taxon>
        <taxon>Pseudomonadota</taxon>
        <taxon>Alphaproteobacteria</taxon>
        <taxon>Rhodospirillales</taxon>
        <taxon>Azospirillaceae</taxon>
        <taxon>Azospirillum</taxon>
    </lineage>
</organism>
<dbReference type="Pfam" id="PF13384">
    <property type="entry name" value="HTH_23"/>
    <property type="match status" value="1"/>
</dbReference>
<dbReference type="Gene3D" id="3.30.420.10">
    <property type="entry name" value="Ribonuclease H-like superfamily/Ribonuclease H"/>
    <property type="match status" value="1"/>
</dbReference>
<dbReference type="Gene3D" id="1.10.10.60">
    <property type="entry name" value="Homeodomain-like"/>
    <property type="match status" value="1"/>
</dbReference>
<dbReference type="Proteomes" id="UP000325333">
    <property type="component" value="Unassembled WGS sequence"/>
</dbReference>
<gene>
    <name evidence="3" type="ORF">FH063_002411</name>
</gene>
<dbReference type="InterPro" id="IPR036397">
    <property type="entry name" value="RNaseH_sf"/>
</dbReference>
<dbReference type="Pfam" id="PF00665">
    <property type="entry name" value="rve"/>
    <property type="match status" value="1"/>
</dbReference>
<dbReference type="InterPro" id="IPR009057">
    <property type="entry name" value="Homeodomain-like_sf"/>
</dbReference>
<protein>
    <recommendedName>
        <fullName evidence="2">Integrase catalytic domain-containing protein</fullName>
    </recommendedName>
</protein>
<dbReference type="PROSITE" id="PS50994">
    <property type="entry name" value="INTEGRASE"/>
    <property type="match status" value="1"/>
</dbReference>
<reference evidence="3 4" key="1">
    <citation type="submission" date="2019-07" db="EMBL/GenBank/DDBJ databases">
        <title>Genome sequencing of the stress-tolerant strain Azospirillum brasilense Az19.</title>
        <authorList>
            <person name="Maroniche G.A."/>
            <person name="Garcia J.E."/>
            <person name="Pagnussat L."/>
            <person name="Amenta M."/>
            <person name="Creus C.M."/>
        </authorList>
    </citation>
    <scope>NUCLEOTIDE SEQUENCE [LARGE SCALE GENOMIC DNA]</scope>
    <source>
        <strain evidence="3 4">Az19</strain>
    </source>
</reference>
<dbReference type="InterPro" id="IPR001584">
    <property type="entry name" value="Integrase_cat-core"/>
</dbReference>
<feature type="domain" description="Integrase catalytic" evidence="2">
    <location>
        <begin position="132"/>
        <end position="309"/>
    </location>
</feature>
<dbReference type="SUPFAM" id="SSF53098">
    <property type="entry name" value="Ribonuclease H-like"/>
    <property type="match status" value="1"/>
</dbReference>
<dbReference type="SUPFAM" id="SSF46689">
    <property type="entry name" value="Homeodomain-like"/>
    <property type="match status" value="1"/>
</dbReference>
<dbReference type="PANTHER" id="PTHR35004:SF7">
    <property type="entry name" value="INTEGRASE PROTEIN"/>
    <property type="match status" value="1"/>
</dbReference>
<dbReference type="InterPro" id="IPR054353">
    <property type="entry name" value="IstA-like_C"/>
</dbReference>
<name>A0A5B0KNI1_9PROT</name>
<dbReference type="GO" id="GO:0003676">
    <property type="term" value="F:nucleic acid binding"/>
    <property type="evidence" value="ECO:0007669"/>
    <property type="project" value="InterPro"/>
</dbReference>
<sequence length="425" mass="48271">MSVVDESVLPRGNDPRRDVMRTPEEVAAMLRLHALGWGIRRIATELGCSHMTVRRYLEAGGWTPAKVPPRPKTLDGLESWLAERFRRHRGNADVVRQDLQREHGLRVGLRTVERAVAPWRRELEAEARATVRFETPPGHQLQIDFGELRAAVGGEPRGKIYLFVATLGHSRRLYVQPFRHERQSAWLDGLEGAFRHFGGLPQEVLLDNAKALVTHHDPETREVLFNERFHAFARYWGFRPRACAPYRARTKGKDERGVGYVKRNAIAGHSFAGWAALEAHLAWWMREVADVRVHGTTGEPPVERFLRDEAHALRPLEGRPPFRQIRELTRQVHADGFVDVDTNRYSVPWRLIGTAVTVRISDSQVHVFQAGVEVARHAERHGRRERVIDADHRVGLLGASKPPPAAAAELLRPLSEYEQLIGGGW</sequence>
<dbReference type="EMBL" id="VEWN01000013">
    <property type="protein sequence ID" value="KAA1053829.1"/>
    <property type="molecule type" value="Genomic_DNA"/>
</dbReference>
<dbReference type="PANTHER" id="PTHR35004">
    <property type="entry name" value="TRANSPOSASE RV3428C-RELATED"/>
    <property type="match status" value="1"/>
</dbReference>
<accession>A0A5B0KNI1</accession>
<proteinExistence type="inferred from homology"/>
<dbReference type="InterPro" id="IPR012337">
    <property type="entry name" value="RNaseH-like_sf"/>
</dbReference>
<evidence type="ECO:0000259" key="2">
    <source>
        <dbReference type="PROSITE" id="PS50994"/>
    </source>
</evidence>
<evidence type="ECO:0000313" key="3">
    <source>
        <dbReference type="EMBL" id="KAA1053829.1"/>
    </source>
</evidence>
<evidence type="ECO:0000313" key="4">
    <source>
        <dbReference type="Proteomes" id="UP000325333"/>
    </source>
</evidence>
<evidence type="ECO:0000256" key="1">
    <source>
        <dbReference type="ARBA" id="ARBA00009277"/>
    </source>
</evidence>
<comment type="similarity">
    <text evidence="1">Belongs to the transposase IS21/IS408/IS1162 family.</text>
</comment>
<dbReference type="RefSeq" id="WP_425599013.1">
    <property type="nucleotide sequence ID" value="NZ_VEWN01000013.1"/>
</dbReference>
<dbReference type="AlphaFoldDB" id="A0A5B0KNI1"/>
<dbReference type="NCBIfam" id="NF033546">
    <property type="entry name" value="transpos_IS21"/>
    <property type="match status" value="1"/>
</dbReference>
<dbReference type="GO" id="GO:0015074">
    <property type="term" value="P:DNA integration"/>
    <property type="evidence" value="ECO:0007669"/>
    <property type="project" value="InterPro"/>
</dbReference>
<comment type="caution">
    <text evidence="3">The sequence shown here is derived from an EMBL/GenBank/DDBJ whole genome shotgun (WGS) entry which is preliminary data.</text>
</comment>
<dbReference type="Pfam" id="PF22483">
    <property type="entry name" value="Mu-transpos_C_2"/>
    <property type="match status" value="1"/>
</dbReference>